<reference evidence="2" key="1">
    <citation type="journal article" date="2019" name="Int. J. Syst. Evol. Microbiol.">
        <title>The Global Catalogue of Microorganisms (GCM) 10K type strain sequencing project: providing services to taxonomists for standard genome sequencing and annotation.</title>
        <authorList>
            <consortium name="The Broad Institute Genomics Platform"/>
            <consortium name="The Broad Institute Genome Sequencing Center for Infectious Disease"/>
            <person name="Wu L."/>
            <person name="Ma J."/>
        </authorList>
    </citation>
    <scope>NUCLEOTIDE SEQUENCE [LARGE SCALE GENOMIC DNA]</scope>
    <source>
        <strain evidence="2">KCTC 52298</strain>
    </source>
</reference>
<keyword evidence="2" id="KW-1185">Reference proteome</keyword>
<evidence type="ECO:0000313" key="2">
    <source>
        <dbReference type="Proteomes" id="UP001597440"/>
    </source>
</evidence>
<sequence length="370" mass="43296">MTSTLLILQRNIDQYHDFGEADFFVKEDALAELCHNILVEQAHIYRQSPNKDIAESMSDRCYRLLTQLLNETYALPKADKLFTAISHLMNSFELCYGQHIQPDNILALCEVDRLHCYVKDRLGPILLQLKNKGIRAIFLDEIQHAMDSLFENDKNPQLQYYHRQYIPRLIQTLGQMASDCRPKNWQYRLIATLVGFNFNYLGFYNRWAQYQDELLEQAAANGKSKEALLSLEKEICTYQQHAQIGYNIHDRDLKAYMQEYLRLERKQLKQAQDITSASAYSFIPFNANGNQLKLLFHVFYKVDLFAAENKEEAAKHIAPNVRTREGNPLTVQSLAKHDKAKLEDQYPFVIRKLKDTVKILEEEYRESTKK</sequence>
<protein>
    <submittedName>
        <fullName evidence="1">Uncharacterized protein</fullName>
    </submittedName>
</protein>
<dbReference type="EMBL" id="JBHULD010000014">
    <property type="protein sequence ID" value="MFD2555233.1"/>
    <property type="molecule type" value="Genomic_DNA"/>
</dbReference>
<comment type="caution">
    <text evidence="1">The sequence shown here is derived from an EMBL/GenBank/DDBJ whole genome shotgun (WGS) entry which is preliminary data.</text>
</comment>
<name>A0ABW5L364_9SPHI</name>
<organism evidence="1 2">
    <name type="scientific">Sphingobacterium tabacisoli</name>
    <dbReference type="NCBI Taxonomy" id="2044855"/>
    <lineage>
        <taxon>Bacteria</taxon>
        <taxon>Pseudomonadati</taxon>
        <taxon>Bacteroidota</taxon>
        <taxon>Sphingobacteriia</taxon>
        <taxon>Sphingobacteriales</taxon>
        <taxon>Sphingobacteriaceae</taxon>
        <taxon>Sphingobacterium</taxon>
    </lineage>
</organism>
<gene>
    <name evidence="1" type="ORF">ACFSQW_12575</name>
</gene>
<dbReference type="Proteomes" id="UP001597440">
    <property type="component" value="Unassembled WGS sequence"/>
</dbReference>
<dbReference type="RefSeq" id="WP_210353592.1">
    <property type="nucleotide sequence ID" value="NZ_JAEQMU010000001.1"/>
</dbReference>
<proteinExistence type="predicted"/>
<accession>A0ABW5L364</accession>
<evidence type="ECO:0000313" key="1">
    <source>
        <dbReference type="EMBL" id="MFD2555233.1"/>
    </source>
</evidence>